<reference evidence="2 3" key="1">
    <citation type="submission" date="2018-08" db="EMBL/GenBank/DDBJ databases">
        <title>A genome reference for cultivated species of the human gut microbiota.</title>
        <authorList>
            <person name="Zou Y."/>
            <person name="Xue W."/>
            <person name="Luo G."/>
        </authorList>
    </citation>
    <scope>NUCLEOTIDE SEQUENCE [LARGE SCALE GENOMIC DNA]</scope>
    <source>
        <strain evidence="2 3">AM25-21AC</strain>
    </source>
</reference>
<dbReference type="EMBL" id="QRHE01000015">
    <property type="protein sequence ID" value="RHF50459.1"/>
    <property type="molecule type" value="Genomic_DNA"/>
</dbReference>
<evidence type="ECO:0000313" key="2">
    <source>
        <dbReference type="EMBL" id="RHF50459.1"/>
    </source>
</evidence>
<dbReference type="RefSeq" id="WP_118176885.1">
    <property type="nucleotide sequence ID" value="NZ_JAQEAO010000017.1"/>
</dbReference>
<evidence type="ECO:0000256" key="1">
    <source>
        <dbReference type="SAM" id="SignalP"/>
    </source>
</evidence>
<proteinExistence type="predicted"/>
<evidence type="ECO:0000313" key="3">
    <source>
        <dbReference type="Proteomes" id="UP000283442"/>
    </source>
</evidence>
<feature type="chain" id="PRO_5039345030" evidence="1">
    <location>
        <begin position="25"/>
        <end position="383"/>
    </location>
</feature>
<dbReference type="AlphaFoldDB" id="A0A414NUQ9"/>
<feature type="signal peptide" evidence="1">
    <location>
        <begin position="1"/>
        <end position="24"/>
    </location>
</feature>
<accession>A0A414NUQ9</accession>
<comment type="caution">
    <text evidence="2">The sequence shown here is derived from an EMBL/GenBank/DDBJ whole genome shotgun (WGS) entry which is preliminary data.</text>
</comment>
<organism evidence="2 3">
    <name type="scientific">Mitsuokella multacida</name>
    <dbReference type="NCBI Taxonomy" id="52226"/>
    <lineage>
        <taxon>Bacteria</taxon>
        <taxon>Bacillati</taxon>
        <taxon>Bacillota</taxon>
        <taxon>Negativicutes</taxon>
        <taxon>Selenomonadales</taxon>
        <taxon>Selenomonadaceae</taxon>
        <taxon>Mitsuokella</taxon>
    </lineage>
</organism>
<keyword evidence="1" id="KW-0732">Signal</keyword>
<protein>
    <submittedName>
        <fullName evidence="2">Uncharacterized protein</fullName>
    </submittedName>
</protein>
<dbReference type="Proteomes" id="UP000283442">
    <property type="component" value="Unassembled WGS sequence"/>
</dbReference>
<sequence>MYRDCKRYLVLLMAVLFVMMSSLACEAKGQNLQVGFVDDIVSADSENHLLTPQAKQEIRQALKERLRALQSAGKLPFELKSSDVQLNNLQQTYDTGIPVVLIPIVTMDDYFPVKYYADGKIFYKATVLSGLSLAVCTSSDDMDCRLLAVVPLNRYGIMGGDIRRPIMQPISKADASQEYIALTKQGIAENMDFRSVKRLLKDWQLNQAIPACGVTEVTMTSKKAKAIFQDDPHHIRNAIADFYTMAYQQASGEPVILPMTSVKFVEDVHRSMYEGVLRGDSGTLNLAMAKPAHPIVLDVSGAASKVLQRSDPSDVREDIAYKVWLSAKTGSDAPVQDSDYATEMRIKNPDGSLQNNYDEVDTCSKLLINLAGKMGKQAGKQKH</sequence>
<gene>
    <name evidence="2" type="ORF">DW674_10925</name>
</gene>
<name>A0A414NUQ9_9FIRM</name>
<dbReference type="PROSITE" id="PS51257">
    <property type="entry name" value="PROKAR_LIPOPROTEIN"/>
    <property type="match status" value="1"/>
</dbReference>